<dbReference type="SUPFAM" id="SSF52374">
    <property type="entry name" value="Nucleotidylyl transferase"/>
    <property type="match status" value="1"/>
</dbReference>
<feature type="short sequence motif" description="'HIGH' region" evidence="8">
    <location>
        <begin position="13"/>
        <end position="23"/>
    </location>
</feature>
<dbReference type="Gene3D" id="1.10.730.10">
    <property type="entry name" value="Isoleucyl-tRNA Synthetase, Domain 1"/>
    <property type="match status" value="1"/>
</dbReference>
<dbReference type="eggNOG" id="COG0143">
    <property type="taxonomic scope" value="Bacteria"/>
</dbReference>
<evidence type="ECO:0000256" key="5">
    <source>
        <dbReference type="ARBA" id="ARBA00022917"/>
    </source>
</evidence>
<dbReference type="CDD" id="cd07957">
    <property type="entry name" value="Anticodon_Ia_Met"/>
    <property type="match status" value="1"/>
</dbReference>
<dbReference type="SUPFAM" id="SSF47323">
    <property type="entry name" value="Anticodon-binding domain of a subclass of class I aminoacyl-tRNA synthetases"/>
    <property type="match status" value="1"/>
</dbReference>
<evidence type="ECO:0000256" key="6">
    <source>
        <dbReference type="ARBA" id="ARBA00023146"/>
    </source>
</evidence>
<comment type="subcellular location">
    <subcellularLocation>
        <location evidence="8">Cytoplasm</location>
    </subcellularLocation>
</comment>
<protein>
    <recommendedName>
        <fullName evidence="8">Methionine--tRNA ligase</fullName>
        <ecNumber evidence="8">6.1.1.10</ecNumber>
    </recommendedName>
    <alternativeName>
        <fullName evidence="8">Methionyl-tRNA synthetase</fullName>
        <shortName evidence="8">MetRS</shortName>
    </alternativeName>
</protein>
<comment type="catalytic activity">
    <reaction evidence="7 8">
        <text>tRNA(Met) + L-methionine + ATP = L-methionyl-tRNA(Met) + AMP + diphosphate</text>
        <dbReference type="Rhea" id="RHEA:13481"/>
        <dbReference type="Rhea" id="RHEA-COMP:9667"/>
        <dbReference type="Rhea" id="RHEA-COMP:9698"/>
        <dbReference type="ChEBI" id="CHEBI:30616"/>
        <dbReference type="ChEBI" id="CHEBI:33019"/>
        <dbReference type="ChEBI" id="CHEBI:57844"/>
        <dbReference type="ChEBI" id="CHEBI:78442"/>
        <dbReference type="ChEBI" id="CHEBI:78530"/>
        <dbReference type="ChEBI" id="CHEBI:456215"/>
        <dbReference type="EC" id="6.1.1.10"/>
    </reaction>
</comment>
<dbReference type="PANTHER" id="PTHR43326:SF1">
    <property type="entry name" value="METHIONINE--TRNA LIGASE, MITOCHONDRIAL"/>
    <property type="match status" value="1"/>
</dbReference>
<evidence type="ECO:0000256" key="3">
    <source>
        <dbReference type="ARBA" id="ARBA00022741"/>
    </source>
</evidence>
<dbReference type="InterPro" id="IPR015413">
    <property type="entry name" value="Methionyl/Leucyl_tRNA_Synth"/>
</dbReference>
<dbReference type="EMBL" id="ACLF03000004">
    <property type="protein sequence ID" value="EFQ83770.1"/>
    <property type="molecule type" value="Genomic_DNA"/>
</dbReference>
<comment type="caution">
    <text evidence="8">Lacks conserved residue(s) required for the propagation of feature annotation.</text>
</comment>
<evidence type="ECO:0000256" key="4">
    <source>
        <dbReference type="ARBA" id="ARBA00022840"/>
    </source>
</evidence>
<dbReference type="HAMAP" id="MF_01228">
    <property type="entry name" value="Met_tRNA_synth_type2"/>
    <property type="match status" value="1"/>
</dbReference>
<dbReference type="PANTHER" id="PTHR43326">
    <property type="entry name" value="METHIONYL-TRNA SYNTHETASE"/>
    <property type="match status" value="1"/>
</dbReference>
<reference evidence="11" key="1">
    <citation type="submission" date="2010-08" db="EMBL/GenBank/DDBJ databases">
        <authorList>
            <person name="Muzny D."/>
            <person name="Qin X."/>
            <person name="Buhay C."/>
            <person name="Dugan-Rocha S."/>
            <person name="Ding Y."/>
            <person name="Chen G."/>
            <person name="Hawes A."/>
            <person name="Holder M."/>
            <person name="Jhangiani S."/>
            <person name="Johnson A."/>
            <person name="Khan Z."/>
            <person name="Li Z."/>
            <person name="Liu W."/>
            <person name="Liu X."/>
            <person name="Perez L."/>
            <person name="Shen H."/>
            <person name="Wang Q."/>
            <person name="Watt J."/>
            <person name="Xi L."/>
            <person name="Xin Y."/>
            <person name="Zhou J."/>
            <person name="Deng J."/>
            <person name="Jiang H."/>
            <person name="Liu Y."/>
            <person name="Qu J."/>
            <person name="Song X.-Z."/>
            <person name="Zhang L."/>
            <person name="Villasana D."/>
            <person name="Johnson A."/>
            <person name="Liu J."/>
            <person name="Liyanage D."/>
            <person name="Lorensuhewa L."/>
            <person name="Robinson T."/>
            <person name="Song A."/>
            <person name="Song B.-B."/>
            <person name="Dinh H."/>
            <person name="Thornton R."/>
            <person name="Coyle M."/>
            <person name="Francisco L."/>
            <person name="Jackson L."/>
            <person name="Javaid M."/>
            <person name="Korchina V."/>
            <person name="Kovar C."/>
            <person name="Mata R."/>
            <person name="Mathew T."/>
            <person name="Ngo R."/>
            <person name="Nguyen L."/>
            <person name="Nguyen N."/>
            <person name="Okwuonu G."/>
            <person name="Ongeri F."/>
            <person name="Pham C."/>
            <person name="Simmons D."/>
            <person name="Wilczek-Boney K."/>
            <person name="Hale W."/>
            <person name="Jakkamsetti A."/>
            <person name="Pham P."/>
            <person name="Ruth R."/>
            <person name="San Lucas F."/>
            <person name="Warren J."/>
            <person name="Zhang J."/>
            <person name="Zhao Z."/>
            <person name="Zhou C."/>
            <person name="Zhu D."/>
            <person name="Lee S."/>
            <person name="Bess C."/>
            <person name="Blankenburg K."/>
            <person name="Forbes L."/>
            <person name="Fu Q."/>
            <person name="Gubbala S."/>
            <person name="Hirani K."/>
            <person name="Jayaseelan J.C."/>
            <person name="Lara F."/>
            <person name="Munidasa M."/>
            <person name="Palculict T."/>
            <person name="Patil S."/>
            <person name="Pu L.-L."/>
            <person name="Saada N."/>
            <person name="Tang L."/>
            <person name="Weissenberger G."/>
            <person name="Zhu Y."/>
            <person name="Hemphill L."/>
            <person name="Shang Y."/>
            <person name="Youmans B."/>
            <person name="Ayvaz T."/>
            <person name="Ross M."/>
            <person name="Santibanez J."/>
            <person name="Aqrawi P."/>
            <person name="Gross S."/>
            <person name="Joshi V."/>
            <person name="Fowler G."/>
            <person name="Nazareth L."/>
            <person name="Reid J."/>
            <person name="Worley K."/>
            <person name="Petrosino J."/>
            <person name="Highlander S."/>
            <person name="Gibbs R."/>
        </authorList>
    </citation>
    <scope>NUCLEOTIDE SEQUENCE [LARGE SCALE GENOMIC DNA]</scope>
    <source>
        <strain evidence="11">DSM 15272</strain>
    </source>
</reference>
<dbReference type="InterPro" id="IPR014758">
    <property type="entry name" value="Met-tRNA_synth"/>
</dbReference>
<evidence type="ECO:0000313" key="12">
    <source>
        <dbReference type="Proteomes" id="UP000003111"/>
    </source>
</evidence>
<evidence type="ECO:0000256" key="1">
    <source>
        <dbReference type="ARBA" id="ARBA00003314"/>
    </source>
</evidence>
<dbReference type="Gene3D" id="2.170.220.10">
    <property type="match status" value="1"/>
</dbReference>
<keyword evidence="4 8" id="KW-0067">ATP-binding</keyword>
<accession>E2SBM4</accession>
<feature type="domain" description="Methionyl/Leucyl tRNA synthetase" evidence="9">
    <location>
        <begin position="6"/>
        <end position="368"/>
    </location>
</feature>
<dbReference type="RefSeq" id="WP_007078454.1">
    <property type="nucleotide sequence ID" value="NZ_CM001024.1"/>
</dbReference>
<organism evidence="11 12">
    <name type="scientific">Aeromicrobium marinum DSM 15272</name>
    <dbReference type="NCBI Taxonomy" id="585531"/>
    <lineage>
        <taxon>Bacteria</taxon>
        <taxon>Bacillati</taxon>
        <taxon>Actinomycetota</taxon>
        <taxon>Actinomycetes</taxon>
        <taxon>Propionibacteriales</taxon>
        <taxon>Nocardioidaceae</taxon>
        <taxon>Aeromicrobium</taxon>
    </lineage>
</organism>
<dbReference type="AlphaFoldDB" id="E2SBM4"/>
<dbReference type="GO" id="GO:0005524">
    <property type="term" value="F:ATP binding"/>
    <property type="evidence" value="ECO:0007669"/>
    <property type="project" value="UniProtKB-UniRule"/>
</dbReference>
<feature type="short sequence motif" description="'KMSKS' region" evidence="8">
    <location>
        <begin position="305"/>
        <end position="309"/>
    </location>
</feature>
<dbReference type="InterPro" id="IPR014729">
    <property type="entry name" value="Rossmann-like_a/b/a_fold"/>
</dbReference>
<dbReference type="InterPro" id="IPR033911">
    <property type="entry name" value="MetRS_core"/>
</dbReference>
<dbReference type="Pfam" id="PF09334">
    <property type="entry name" value="tRNA-synt_1g"/>
    <property type="match status" value="1"/>
</dbReference>
<evidence type="ECO:0000313" key="11">
    <source>
        <dbReference type="EMBL" id="EFQ83770.1"/>
    </source>
</evidence>
<dbReference type="FunFam" id="2.170.220.10:FF:000001">
    <property type="entry name" value="methionine--tRNA ligase, mitochondrial"/>
    <property type="match status" value="1"/>
</dbReference>
<keyword evidence="12" id="KW-1185">Reference proteome</keyword>
<feature type="domain" description="Methionyl-tRNA synthetase anticodon-binding" evidence="10">
    <location>
        <begin position="381"/>
        <end position="527"/>
    </location>
</feature>
<gene>
    <name evidence="8 11" type="primary">metG</name>
    <name evidence="11" type="ORF">HMPREF0063_11433</name>
</gene>
<keyword evidence="5 8" id="KW-0648">Protein biosynthesis</keyword>
<comment type="similarity">
    <text evidence="8">Belongs to the class-I aminoacyl-tRNA synthetase family. MetG type 2B subfamily.</text>
</comment>
<dbReference type="PRINTS" id="PR01041">
    <property type="entry name" value="TRNASYNTHMET"/>
</dbReference>
<keyword evidence="8" id="KW-0963">Cytoplasm</keyword>
<keyword evidence="6 8" id="KW-0030">Aminoacyl-tRNA synthetase</keyword>
<dbReference type="Gene3D" id="3.40.50.620">
    <property type="entry name" value="HUPs"/>
    <property type="match status" value="1"/>
</dbReference>
<dbReference type="EC" id="6.1.1.10" evidence="8"/>
<dbReference type="Proteomes" id="UP000003111">
    <property type="component" value="Unassembled WGS sequence"/>
</dbReference>
<evidence type="ECO:0000259" key="10">
    <source>
        <dbReference type="Pfam" id="PF19303"/>
    </source>
</evidence>
<proteinExistence type="inferred from homology"/>
<dbReference type="NCBIfam" id="TIGR00398">
    <property type="entry name" value="metG"/>
    <property type="match status" value="1"/>
</dbReference>
<sequence>MPDPTFYVTTPIYYVNDAPHIGHGYTTTIGDVLARWHRQRGEQVHYLTGVDEHGQKVLRKAAAAGVSPQDWVDRLVETEWKPMLATIDASNDDFIRTTEPRHARGVQAFWERLNEAGAVYRGEFSGWYSVGSEEFVGDDDVRDGEGDDAGHRVSVLDGSRVEHVTEANYFFRLSDFQQRLLDFYDAHPDFVQPASARNEVVSFVSRGLTDLSISRSTFDWGIPVPWDDDHIFYVWIEALLNYVTAVGYGQDEARFDRLWPADLHIVGKDIVRFHAIIWPAMLMAAGLPVPHRVFAHGWILVGGQKMSKSKANGIHPDQIVQTFGSDAYRYYFTRALTFGNDGSISWEDIGARYHAELANGFGNLASRVAAMIGKYHGGVLPPAGAGGAAEATIVDGVVGAVADAEAAIDAVAPHDAVAAVWRVVDDLNGYVTDQAPWTVAKAAADGDEAAAERLATILVTLAEGLRALAVLLHPVMPKATAVLWDSLGAGDAIGPLADQRVADVARWGQLPAGTRVVKSDALFPRIDLD</sequence>
<evidence type="ECO:0000256" key="2">
    <source>
        <dbReference type="ARBA" id="ARBA00022598"/>
    </source>
</evidence>
<dbReference type="OrthoDB" id="9810191at2"/>
<dbReference type="InterPro" id="IPR009080">
    <property type="entry name" value="tRNAsynth_Ia_anticodon-bd"/>
</dbReference>
<comment type="function">
    <text evidence="1 8">Is required not only for elongation of protein synthesis but also for the initiation of all mRNA translation through initiator tRNA(fMet) aminoacylation.</text>
</comment>
<dbReference type="STRING" id="585531.HMPREF0063_11433"/>
<evidence type="ECO:0000256" key="7">
    <source>
        <dbReference type="ARBA" id="ARBA00047364"/>
    </source>
</evidence>
<dbReference type="GO" id="GO:0005737">
    <property type="term" value="C:cytoplasm"/>
    <property type="evidence" value="ECO:0007669"/>
    <property type="project" value="UniProtKB-SubCell"/>
</dbReference>
<dbReference type="GO" id="GO:0004825">
    <property type="term" value="F:methionine-tRNA ligase activity"/>
    <property type="evidence" value="ECO:0007669"/>
    <property type="project" value="UniProtKB-UniRule"/>
</dbReference>
<keyword evidence="2 8" id="KW-0436">Ligase</keyword>
<dbReference type="HOGENOM" id="CLU_009710_9_4_11"/>
<evidence type="ECO:0000259" key="9">
    <source>
        <dbReference type="Pfam" id="PF09334"/>
    </source>
</evidence>
<dbReference type="NCBIfam" id="NF008900">
    <property type="entry name" value="PRK12267.1"/>
    <property type="match status" value="1"/>
</dbReference>
<comment type="subunit">
    <text evidence="8">Monomer.</text>
</comment>
<dbReference type="CDD" id="cd00814">
    <property type="entry name" value="MetRS_core"/>
    <property type="match status" value="1"/>
</dbReference>
<keyword evidence="3 8" id="KW-0547">Nucleotide-binding</keyword>
<dbReference type="InterPro" id="IPR023457">
    <property type="entry name" value="Met-tRNA_synth_2"/>
</dbReference>
<dbReference type="Pfam" id="PF19303">
    <property type="entry name" value="Anticodon_3"/>
    <property type="match status" value="1"/>
</dbReference>
<evidence type="ECO:0000256" key="8">
    <source>
        <dbReference type="HAMAP-Rule" id="MF_01228"/>
    </source>
</evidence>
<comment type="caution">
    <text evidence="11">The sequence shown here is derived from an EMBL/GenBank/DDBJ whole genome shotgun (WGS) entry which is preliminary data.</text>
</comment>
<dbReference type="InterPro" id="IPR041872">
    <property type="entry name" value="Anticodon_Met"/>
</dbReference>
<dbReference type="GO" id="GO:0006431">
    <property type="term" value="P:methionyl-tRNA aminoacylation"/>
    <property type="evidence" value="ECO:0007669"/>
    <property type="project" value="UniProtKB-UniRule"/>
</dbReference>
<name>E2SBM4_9ACTN</name>